<dbReference type="KEGG" id="tpal:117647193"/>
<dbReference type="GO" id="GO:0016042">
    <property type="term" value="P:lipid catabolic process"/>
    <property type="evidence" value="ECO:0007669"/>
    <property type="project" value="UniProtKB-KW"/>
</dbReference>
<dbReference type="SUPFAM" id="SSF53474">
    <property type="entry name" value="alpha/beta-Hydrolases"/>
    <property type="match status" value="1"/>
</dbReference>
<dbReference type="RefSeq" id="XP_034244714.1">
    <property type="nucleotide sequence ID" value="XM_034388823.1"/>
</dbReference>
<accession>A0A6P8ZPU5</accession>
<evidence type="ECO:0000256" key="6">
    <source>
        <dbReference type="ARBA" id="ARBA00023180"/>
    </source>
</evidence>
<dbReference type="Pfam" id="PF00561">
    <property type="entry name" value="Abhydrolase_1"/>
    <property type="match status" value="1"/>
</dbReference>
<sequence>MCFIHPAATFSVHCTASCPATGGLQELEELQEHGAEARETPGETPRGSPLLSRVSPVTTTTMACFSYVALLVTLCCSGASAFHRRPRGFHSRSVPDELWSSTEQLVAMRGYECEVHTVRTPDGYELTLHRIPRAKATKAEDDYGRHGTPVLFAHGLASNSEMFALGPSAAYYLVDAGFDVWLVNYRGSFYGQKHVSLKPQSRAFWDFSWNENGLIDQPTFIDYILKTTGRPKLFTVGHSMGATTQVVMMSEMPEYAKEKVISSVLLAPGIYFRKPGGLMRVLDLIYGAYPQLKNSHTSLVLNGKMPLGDQDLLPVCFAGDQLRELCRGPMTMMMGPPHTPDYRTFQKLMAHYPNGGSIRQFMHYLQSTTSGGFRKYDFGPEKNQRLYGSLEPPSYNLSAIATPVHVFYGTGDYLTTPKNVVRFIKRCPTVQKVHAVPHFNHVDFITGDDYIVTELVNKKILEVFQSYL</sequence>
<evidence type="ECO:0000256" key="5">
    <source>
        <dbReference type="ARBA" id="ARBA00023098"/>
    </source>
</evidence>
<evidence type="ECO:0000256" key="1">
    <source>
        <dbReference type="ARBA" id="ARBA00010701"/>
    </source>
</evidence>
<dbReference type="AlphaFoldDB" id="A0A6P8ZPU5"/>
<dbReference type="InParanoid" id="A0A6P8ZPU5"/>
<organism evidence="10">
    <name type="scientific">Thrips palmi</name>
    <name type="common">Melon thrips</name>
    <dbReference type="NCBI Taxonomy" id="161013"/>
    <lineage>
        <taxon>Eukaryota</taxon>
        <taxon>Metazoa</taxon>
        <taxon>Ecdysozoa</taxon>
        <taxon>Arthropoda</taxon>
        <taxon>Hexapoda</taxon>
        <taxon>Insecta</taxon>
        <taxon>Pterygota</taxon>
        <taxon>Neoptera</taxon>
        <taxon>Paraneoptera</taxon>
        <taxon>Thysanoptera</taxon>
        <taxon>Terebrantia</taxon>
        <taxon>Thripoidea</taxon>
        <taxon>Thripidae</taxon>
        <taxon>Thrips</taxon>
    </lineage>
</organism>
<keyword evidence="2" id="KW-0732">Signal</keyword>
<dbReference type="OrthoDB" id="9974421at2759"/>
<dbReference type="GO" id="GO:0016787">
    <property type="term" value="F:hydrolase activity"/>
    <property type="evidence" value="ECO:0007669"/>
    <property type="project" value="UniProtKB-KW"/>
</dbReference>
<name>A0A6P8ZPU5_THRPL</name>
<evidence type="ECO:0000313" key="10">
    <source>
        <dbReference type="RefSeq" id="XP_034244714.1"/>
    </source>
</evidence>
<evidence type="ECO:0000256" key="3">
    <source>
        <dbReference type="ARBA" id="ARBA00022801"/>
    </source>
</evidence>
<keyword evidence="5" id="KW-0443">Lipid metabolism</keyword>
<gene>
    <name evidence="10" type="primary">LOC117647193</name>
</gene>
<keyword evidence="9" id="KW-1185">Reference proteome</keyword>
<keyword evidence="4" id="KW-0442">Lipid degradation</keyword>
<dbReference type="GeneID" id="117647193"/>
<dbReference type="InterPro" id="IPR029058">
    <property type="entry name" value="AB_hydrolase_fold"/>
</dbReference>
<comment type="similarity">
    <text evidence="1">Belongs to the AB hydrolase superfamily. Lipase family.</text>
</comment>
<dbReference type="FunFam" id="3.40.50.1820:FF:000057">
    <property type="entry name" value="Lipase"/>
    <property type="match status" value="1"/>
</dbReference>
<dbReference type="Gene3D" id="3.40.50.1820">
    <property type="entry name" value="alpha/beta hydrolase"/>
    <property type="match status" value="1"/>
</dbReference>
<evidence type="ECO:0000256" key="7">
    <source>
        <dbReference type="SAM" id="MobiDB-lite"/>
    </source>
</evidence>
<dbReference type="PANTHER" id="PTHR11005">
    <property type="entry name" value="LYSOSOMAL ACID LIPASE-RELATED"/>
    <property type="match status" value="1"/>
</dbReference>
<feature type="region of interest" description="Disordered" evidence="7">
    <location>
        <begin position="33"/>
        <end position="53"/>
    </location>
</feature>
<keyword evidence="6" id="KW-0325">Glycoprotein</keyword>
<reference evidence="10" key="1">
    <citation type="submission" date="2025-08" db="UniProtKB">
        <authorList>
            <consortium name="RefSeq"/>
        </authorList>
    </citation>
    <scope>IDENTIFICATION</scope>
    <source>
        <tissue evidence="10">Total insect</tissue>
    </source>
</reference>
<dbReference type="InterPro" id="IPR000073">
    <property type="entry name" value="AB_hydrolase_1"/>
</dbReference>
<evidence type="ECO:0000313" key="9">
    <source>
        <dbReference type="Proteomes" id="UP000515158"/>
    </source>
</evidence>
<dbReference type="Proteomes" id="UP000515158">
    <property type="component" value="Unplaced"/>
</dbReference>
<protein>
    <submittedName>
        <fullName evidence="10">Lipase 1-like</fullName>
    </submittedName>
</protein>
<evidence type="ECO:0000259" key="8">
    <source>
        <dbReference type="Pfam" id="PF00561"/>
    </source>
</evidence>
<evidence type="ECO:0000256" key="4">
    <source>
        <dbReference type="ARBA" id="ARBA00022963"/>
    </source>
</evidence>
<keyword evidence="3" id="KW-0378">Hydrolase</keyword>
<feature type="domain" description="AB hydrolase-1" evidence="8">
    <location>
        <begin position="149"/>
        <end position="447"/>
    </location>
</feature>
<evidence type="ECO:0000256" key="2">
    <source>
        <dbReference type="ARBA" id="ARBA00022729"/>
    </source>
</evidence>
<proteinExistence type="inferred from homology"/>